<evidence type="ECO:0000259" key="1">
    <source>
        <dbReference type="Pfam" id="PF00078"/>
    </source>
</evidence>
<keyword evidence="3" id="KW-1185">Reference proteome</keyword>
<dbReference type="InterPro" id="IPR043128">
    <property type="entry name" value="Rev_trsase/Diguanyl_cyclase"/>
</dbReference>
<dbReference type="Gene3D" id="3.10.10.10">
    <property type="entry name" value="HIV Type 1 Reverse Transcriptase, subunit A, domain 1"/>
    <property type="match status" value="1"/>
</dbReference>
<accession>A0A2B4T102</accession>
<dbReference type="InterPro" id="IPR050951">
    <property type="entry name" value="Retrovirus_Pol_polyprotein"/>
</dbReference>
<dbReference type="EMBL" id="LSMT01000002">
    <property type="protein sequence ID" value="PFX34820.1"/>
    <property type="molecule type" value="Genomic_DNA"/>
</dbReference>
<dbReference type="PANTHER" id="PTHR37984:SF8">
    <property type="entry name" value="CCHC-TYPE DOMAIN-CONTAINING PROTEIN"/>
    <property type="match status" value="1"/>
</dbReference>
<comment type="caution">
    <text evidence="2">The sequence shown here is derived from an EMBL/GenBank/DDBJ whole genome shotgun (WGS) entry which is preliminary data.</text>
</comment>
<evidence type="ECO:0000313" key="3">
    <source>
        <dbReference type="Proteomes" id="UP000225706"/>
    </source>
</evidence>
<dbReference type="PANTHER" id="PTHR37984">
    <property type="entry name" value="PROTEIN CBG26694"/>
    <property type="match status" value="1"/>
</dbReference>
<feature type="domain" description="Reverse transcriptase" evidence="1">
    <location>
        <begin position="470"/>
        <end position="534"/>
    </location>
</feature>
<dbReference type="AlphaFoldDB" id="A0A2B4T102"/>
<name>A0A2B4T102_STYPI</name>
<dbReference type="SUPFAM" id="SSF56672">
    <property type="entry name" value="DNA/RNA polymerases"/>
    <property type="match status" value="1"/>
</dbReference>
<evidence type="ECO:0000313" key="2">
    <source>
        <dbReference type="EMBL" id="PFX34820.1"/>
    </source>
</evidence>
<sequence>MKTTLQTSHFFTGKARGSVKHTQPFTNEVTENSTDFEKKELQANRINAKIVNYKSKEVVVLEKCCPWIENRGKKDEEKVVVKGNPQDILLSSCGFQAPDGKTFPRSLLRIRASLTSRGLTKFCTMNEKVGKNPCGIEMLAESCEFEVLCESLIRDRLVISTRDSATRDRLLREHPVPNLTRYIEALRASELSRKHKEQLKDAVSDPQNIVHAAYKQGLGNRKDMNQSKVNKTKQMQSNASSVAPITLMIELNVPPQEKLVLNVANKDILPLSFWKRIVIQVCQPTRYMTQVQHQDMQRVPSQHSGEVGEVELDAPGGNIRLYDGRVVKPLGSYTFTVSLKSRSKCETSFDILENAPWPIVDGNTSIKQGWICLGPDQSIHSLNSENYEPLSFDKLMRDFEDVFTGLGCLPGEYHTEIDPDIRLVQHTPRREPVPLKAKLKEKIDEMEKQGIIVQENKPTDWISSLVAVQKPGKLRVCIDPRDLNRAIKRSKYQMPTVDEVLLKLAKAKVFTVLDAKDGFYQIKLDKESSLLTTFLYVHDPSL</sequence>
<dbReference type="InterPro" id="IPR043502">
    <property type="entry name" value="DNA/RNA_pol_sf"/>
</dbReference>
<organism evidence="2 3">
    <name type="scientific">Stylophora pistillata</name>
    <name type="common">Smooth cauliflower coral</name>
    <dbReference type="NCBI Taxonomy" id="50429"/>
    <lineage>
        <taxon>Eukaryota</taxon>
        <taxon>Metazoa</taxon>
        <taxon>Cnidaria</taxon>
        <taxon>Anthozoa</taxon>
        <taxon>Hexacorallia</taxon>
        <taxon>Scleractinia</taxon>
        <taxon>Astrocoeniina</taxon>
        <taxon>Pocilloporidae</taxon>
        <taxon>Stylophora</taxon>
    </lineage>
</organism>
<gene>
    <name evidence="2" type="primary">pol</name>
    <name evidence="2" type="ORF">AWC38_SpisGene255</name>
</gene>
<dbReference type="Gene3D" id="3.30.70.270">
    <property type="match status" value="1"/>
</dbReference>
<dbReference type="Pfam" id="PF00078">
    <property type="entry name" value="RVT_1"/>
    <property type="match status" value="1"/>
</dbReference>
<dbReference type="InterPro" id="IPR000477">
    <property type="entry name" value="RT_dom"/>
</dbReference>
<protein>
    <submittedName>
        <fullName evidence="2">Retrovirus-related Pol polyprotein</fullName>
    </submittedName>
</protein>
<dbReference type="Proteomes" id="UP000225706">
    <property type="component" value="Unassembled WGS sequence"/>
</dbReference>
<reference evidence="3" key="1">
    <citation type="journal article" date="2017" name="bioRxiv">
        <title>Comparative analysis of the genomes of Stylophora pistillata and Acropora digitifera provides evidence for extensive differences between species of corals.</title>
        <authorList>
            <person name="Voolstra C.R."/>
            <person name="Li Y."/>
            <person name="Liew Y.J."/>
            <person name="Baumgarten S."/>
            <person name="Zoccola D."/>
            <person name="Flot J.-F."/>
            <person name="Tambutte S."/>
            <person name="Allemand D."/>
            <person name="Aranda M."/>
        </authorList>
    </citation>
    <scope>NUCLEOTIDE SEQUENCE [LARGE SCALE GENOMIC DNA]</scope>
</reference>
<proteinExistence type="predicted"/>
<dbReference type="OrthoDB" id="5985287at2759"/>